<sequence length="554" mass="62518">MYEADSGGSTTLPKTLATTGDEFIQNAQSLIARSAKLCAELDRLRLAVETEAEKVKNHWHAYIPGFSTFWQSNANQKIRAESLLQRLEQPIKSVEAEGSLHRDLRLLEGELLSYENHWAAIKKCHSVTWFRYAVPYKKLPGDISSSVFVSAIVDNGHEWMRVLSTTERVLLVQMAEADFPWDEPDGEEDTELKEVIDDEETQVEVLKTAKQLLTAAREIHGGYSHRIRIVLPNIYKGSQPAIDRLLRGVKSLGDEVIQLKLECADESHHPPPPLETAIANLLSLGNSDHAPPLTPILNIDTSIFVALTTDICHNHGNQRKWRTKILEDVADETEHGPRLSKSLYPKLGNRVLVCTREAAETCLRMVYDASTDEEVARLEILLGQENRRGKQDDKMSFLKRVLKQDGWPIEAKDDASTEERRQRLIAELQKFSCHPVPGELQLPIRIVEDFRREDVREEVVKGNLPKVVLEVEPTLNETNCSSFMFGWKTGYTTITCNRHAVRRLGNLVKKLRWSRDAEIAQILALDWARGLAKIPFPGEVLVEGPGKVASKSTP</sequence>
<name>A0ACC3ZBP3_COLTU</name>
<reference evidence="1 2" key="1">
    <citation type="journal article" date="2020" name="Phytopathology">
        <title>Genome Sequence Resources of Colletotrichum truncatum, C. plurivorum, C. musicola, and C. sojae: Four Species Pathogenic to Soybean (Glycine max).</title>
        <authorList>
            <person name="Rogerio F."/>
            <person name="Boufleur T.R."/>
            <person name="Ciampi-Guillardi M."/>
            <person name="Sukno S.A."/>
            <person name="Thon M.R."/>
            <person name="Massola Junior N.S."/>
            <person name="Baroncelli R."/>
        </authorList>
    </citation>
    <scope>NUCLEOTIDE SEQUENCE [LARGE SCALE GENOMIC DNA]</scope>
    <source>
        <strain evidence="1 2">CMES1059</strain>
    </source>
</reference>
<evidence type="ECO:0000313" key="2">
    <source>
        <dbReference type="Proteomes" id="UP000805649"/>
    </source>
</evidence>
<protein>
    <submittedName>
        <fullName evidence="1">Uncharacterized protein</fullName>
    </submittedName>
</protein>
<dbReference type="EMBL" id="VUJX02000002">
    <property type="protein sequence ID" value="KAL0941328.1"/>
    <property type="molecule type" value="Genomic_DNA"/>
</dbReference>
<dbReference type="Proteomes" id="UP000805649">
    <property type="component" value="Unassembled WGS sequence"/>
</dbReference>
<comment type="caution">
    <text evidence="1">The sequence shown here is derived from an EMBL/GenBank/DDBJ whole genome shotgun (WGS) entry which is preliminary data.</text>
</comment>
<keyword evidence="2" id="KW-1185">Reference proteome</keyword>
<gene>
    <name evidence="1" type="ORF">CTRU02_204091</name>
</gene>
<proteinExistence type="predicted"/>
<organism evidence="1 2">
    <name type="scientific">Colletotrichum truncatum</name>
    <name type="common">Anthracnose fungus</name>
    <name type="synonym">Colletotrichum capsici</name>
    <dbReference type="NCBI Taxonomy" id="5467"/>
    <lineage>
        <taxon>Eukaryota</taxon>
        <taxon>Fungi</taxon>
        <taxon>Dikarya</taxon>
        <taxon>Ascomycota</taxon>
        <taxon>Pezizomycotina</taxon>
        <taxon>Sordariomycetes</taxon>
        <taxon>Hypocreomycetidae</taxon>
        <taxon>Glomerellales</taxon>
        <taxon>Glomerellaceae</taxon>
        <taxon>Colletotrichum</taxon>
        <taxon>Colletotrichum truncatum species complex</taxon>
    </lineage>
</organism>
<evidence type="ECO:0000313" key="1">
    <source>
        <dbReference type="EMBL" id="KAL0941328.1"/>
    </source>
</evidence>
<accession>A0ACC3ZBP3</accession>